<accession>A0AAJ1VH62</accession>
<dbReference type="SUPFAM" id="SSF55486">
    <property type="entry name" value="Metalloproteases ('zincins'), catalytic domain"/>
    <property type="match status" value="1"/>
</dbReference>
<dbReference type="PROSITE" id="PS50853">
    <property type="entry name" value="FN3"/>
    <property type="match status" value="1"/>
</dbReference>
<protein>
    <submittedName>
        <fullName evidence="2">M12 family metallo-peptidase</fullName>
    </submittedName>
</protein>
<gene>
    <name evidence="2" type="ORF">QWY81_13555</name>
</gene>
<name>A0AAJ1VH62_9FLAO</name>
<proteinExistence type="predicted"/>
<dbReference type="Pfam" id="PF20009">
    <property type="entry name" value="GEVED"/>
    <property type="match status" value="1"/>
</dbReference>
<dbReference type="SUPFAM" id="SSF49265">
    <property type="entry name" value="Fibronectin type III"/>
    <property type="match status" value="1"/>
</dbReference>
<dbReference type="Gene3D" id="2.60.40.10">
    <property type="entry name" value="Immunoglobulins"/>
    <property type="match status" value="1"/>
</dbReference>
<comment type="caution">
    <text evidence="2">The sequence shown here is derived from an EMBL/GenBank/DDBJ whole genome shotgun (WGS) entry which is preliminary data.</text>
</comment>
<dbReference type="AlphaFoldDB" id="A0AAJ1VH62"/>
<dbReference type="Proteomes" id="UP001228636">
    <property type="component" value="Unassembled WGS sequence"/>
</dbReference>
<feature type="domain" description="Fibronectin type-III" evidence="1">
    <location>
        <begin position="764"/>
        <end position="853"/>
    </location>
</feature>
<reference evidence="2 3" key="1">
    <citation type="journal article" date="2014" name="Int. J. Syst. Evol. Microbiol.">
        <title>Complete genome sequence of Corynebacterium casei LMG S-19264T (=DSM 44701T), isolated from a smear-ripened cheese.</title>
        <authorList>
            <consortium name="US DOE Joint Genome Institute (JGI-PGF)"/>
            <person name="Walter F."/>
            <person name="Albersmeier A."/>
            <person name="Kalinowski J."/>
            <person name="Ruckert C."/>
        </authorList>
    </citation>
    <scope>NUCLEOTIDE SEQUENCE [LARGE SCALE GENOMIC DNA]</scope>
    <source>
        <strain evidence="2 3">CECT 8670</strain>
    </source>
</reference>
<evidence type="ECO:0000313" key="3">
    <source>
        <dbReference type="Proteomes" id="UP001228636"/>
    </source>
</evidence>
<dbReference type="Gene3D" id="3.40.390.10">
    <property type="entry name" value="Collagenase (Catalytic Domain)"/>
    <property type="match status" value="1"/>
</dbReference>
<evidence type="ECO:0000313" key="2">
    <source>
        <dbReference type="EMBL" id="MDN3620488.1"/>
    </source>
</evidence>
<dbReference type="Pfam" id="PF13582">
    <property type="entry name" value="Reprolysin_3"/>
    <property type="match status" value="1"/>
</dbReference>
<evidence type="ECO:0000259" key="1">
    <source>
        <dbReference type="PROSITE" id="PS50853"/>
    </source>
</evidence>
<dbReference type="EMBL" id="JAUFQH010000012">
    <property type="protein sequence ID" value="MDN3620488.1"/>
    <property type="molecule type" value="Genomic_DNA"/>
</dbReference>
<dbReference type="CDD" id="cd00063">
    <property type="entry name" value="FN3"/>
    <property type="match status" value="1"/>
</dbReference>
<dbReference type="InterPro" id="IPR045474">
    <property type="entry name" value="GEVED"/>
</dbReference>
<dbReference type="RefSeq" id="WP_261972440.1">
    <property type="nucleotide sequence ID" value="NZ_CP103460.1"/>
</dbReference>
<dbReference type="InterPro" id="IPR036116">
    <property type="entry name" value="FN3_sf"/>
</dbReference>
<dbReference type="InterPro" id="IPR024079">
    <property type="entry name" value="MetalloPept_cat_dom_sf"/>
</dbReference>
<dbReference type="InterPro" id="IPR013783">
    <property type="entry name" value="Ig-like_fold"/>
</dbReference>
<dbReference type="GO" id="GO:0008237">
    <property type="term" value="F:metallopeptidase activity"/>
    <property type="evidence" value="ECO:0007669"/>
    <property type="project" value="InterPro"/>
</dbReference>
<sequence>MKTRLLLLFIFVGFFSSIEVINAQTFLKKIDKDNFSIQEDQIYSKKNFPKAYNLVSIDINNFNTELKSKSSSKSVQKTIQLPNTDGGFSNFVINETSNFENKLSEKYSMIKSYSAQGVDDPTAVAKISIGTDGFHAVVYSGVEKTLYIDPYSKDKKSLIVYKRSDLNTDNDSFTCHVEEAARMGIAKTTSFKNAQDGKLRTFRLALVCSGEYAQFHLTNQNISAAASDEVKKAAVLSAMNTTMTRVNGIFERDLSVRMTIVGDNDKVVFLDAATDNITDGDPDTMLNQVQTICDTEIGNANYDIGHIFSTGGDGLASGGVVCITGQKARGVTGRSEPIGDAYDIDFVAHEMGHQFGANHTQSNSCNINSSTAVEPGSASTIMGYAGICMPNVQSKSDDYFHAVSIAEMWNIVSSSANCAVLTDTNNSAPTANAGLDYSIPKSTPFLLKGVATDVDGTASLTYNWEQTDNEPAATMPPTTTNSVGPMFRSLPSAMSSERYMPELATVVAGSTASTWEVVPSVARDLNFSFLVRDNHAGGGSTARDNMTVTVEDAEAFTVSAPSTAVSWFADTTQNITWNKGTTDIAPINCQNVTIKLSVDGGITFPIILKENTPNDGSENIVIPENPTTSARIMVEAADNIFYNVNATNFTINSSVPTFVMTDTSGDQSVCNTGNQSVSYILNFDFINGFSENVALSATGQPEGTTVSFSASTISADGNVNMTVSGLNDAIEKPYKINVVGSSTSISNNIDVQLNITTSSFDALTLTSPANDAVEVDLSTTLSWDADTNASNYNVQVATDTGFTHLIVNENVTLNEYSLSKLSVNTTYFWRVKAENSCAEGSYSNVFEFKTLTPVYCASNFTDDVIGKEFITNVTFNTINNNSGNAAVNGYEDFTAIETKVKNGEDHQVSVTLNTGGFKDHVYVFIDWNQDFIFDKTTERYDLGTESTDIGTKTFMITVPGDAKVGSTTMRVVIEYDDSTGGYGDGPCNADHLTEWGETEDYTIVVIDVNNVSVQTTSETCVNENDGIITVDVSQTSLDYNVTLSSSASTSTSSIVGSSKIFSDLSPGIYEVCVETVQQDFRQCYEVEIVESQPISLKASASKTSKIYSFAIDEGTAPFSVFLNNKLLRTSSEKSFDIELNEGGLLEVKTAKDCEGVFKTTIDAVILLQNPVVNSIELLLPLGVESDRIETLIFDINGKLVFKEMVNVQGNSMSIPFQQFANGIYILKLPIAAKPIKILKK</sequence>
<dbReference type="InterPro" id="IPR003961">
    <property type="entry name" value="FN3_dom"/>
</dbReference>
<organism evidence="2 3">
    <name type="scientific">Polaribacter sejongensis</name>
    <dbReference type="NCBI Taxonomy" id="985043"/>
    <lineage>
        <taxon>Bacteria</taxon>
        <taxon>Pseudomonadati</taxon>
        <taxon>Bacteroidota</taxon>
        <taxon>Flavobacteriia</taxon>
        <taxon>Flavobacteriales</taxon>
        <taxon>Flavobacteriaceae</taxon>
    </lineage>
</organism>